<evidence type="ECO:0000313" key="4">
    <source>
        <dbReference type="Proteomes" id="UP000650994"/>
    </source>
</evidence>
<reference evidence="3" key="3">
    <citation type="submission" date="2016-11" db="EMBL/GenBank/DDBJ databases">
        <authorList>
            <person name="Varghese N."/>
            <person name="Submissions S."/>
        </authorList>
    </citation>
    <scope>NUCLEOTIDE SEQUENCE [LARGE SCALE GENOMIC DNA]</scope>
    <source>
        <strain evidence="3">DSM 27989</strain>
    </source>
</reference>
<dbReference type="Proteomes" id="UP000184120">
    <property type="component" value="Unassembled WGS sequence"/>
</dbReference>
<protein>
    <recommendedName>
        <fullName evidence="5">Lipocalin-like domain-containing protein</fullName>
    </recommendedName>
</protein>
<keyword evidence="4" id="KW-1185">Reference proteome</keyword>
<sequence>MKKVAAIFFLLFLLVTTAAVVVVKGKGAERNLIGVWEKEGLDFERVNFEGHEIKSIILQAQENEISHDLIVDRINMWEFSRDNLKVINNTKKENNNLTWKLKGRGHILEITDNKTKSVESYQIQELSDDKLVVFANIDLQVRGIVKITFKKNKPNYAKKI</sequence>
<proteinExistence type="predicted"/>
<dbReference type="Proteomes" id="UP000650994">
    <property type="component" value="Unassembled WGS sequence"/>
</dbReference>
<reference evidence="1" key="1">
    <citation type="journal article" date="2014" name="Int. J. Syst. Evol. Microbiol.">
        <title>Complete genome of a new Firmicutes species belonging to the dominant human colonic microbiota ('Ruminococcus bicirculans') reveals two chromosomes and a selective capacity to utilize plant glucans.</title>
        <authorList>
            <consortium name="NISC Comparative Sequencing Program"/>
            <person name="Wegmann U."/>
            <person name="Louis P."/>
            <person name="Goesmann A."/>
            <person name="Henrissat B."/>
            <person name="Duncan S.H."/>
            <person name="Flint H.J."/>
        </authorList>
    </citation>
    <scope>NUCLEOTIDE SEQUENCE</scope>
    <source>
        <strain evidence="1">CGMCC 1.12707</strain>
    </source>
</reference>
<dbReference type="RefSeq" id="WP_072933337.1">
    <property type="nucleotide sequence ID" value="NZ_BMFL01000007.1"/>
</dbReference>
<dbReference type="OrthoDB" id="705595at2"/>
<reference evidence="2" key="2">
    <citation type="submission" date="2016-11" db="EMBL/GenBank/DDBJ databases">
        <authorList>
            <person name="Jaros S."/>
            <person name="Januszkiewicz K."/>
            <person name="Wedrychowicz H."/>
        </authorList>
    </citation>
    <scope>NUCLEOTIDE SEQUENCE [LARGE SCALE GENOMIC DNA]</scope>
    <source>
        <strain evidence="2">DSM 27989</strain>
    </source>
</reference>
<evidence type="ECO:0000313" key="2">
    <source>
        <dbReference type="EMBL" id="SHL51522.1"/>
    </source>
</evidence>
<dbReference type="STRING" id="1434701.SAMN05443634_11091"/>
<accession>A0A1M7B965</accession>
<organism evidence="2 3">
    <name type="scientific">Chishuiella changwenlii</name>
    <dbReference type="NCBI Taxonomy" id="1434701"/>
    <lineage>
        <taxon>Bacteria</taxon>
        <taxon>Pseudomonadati</taxon>
        <taxon>Bacteroidota</taxon>
        <taxon>Flavobacteriia</taxon>
        <taxon>Flavobacteriales</taxon>
        <taxon>Weeksellaceae</taxon>
        <taxon>Chishuiella</taxon>
    </lineage>
</organism>
<dbReference type="EMBL" id="FRBH01000010">
    <property type="protein sequence ID" value="SHL51522.1"/>
    <property type="molecule type" value="Genomic_DNA"/>
</dbReference>
<evidence type="ECO:0008006" key="5">
    <source>
        <dbReference type="Google" id="ProtNLM"/>
    </source>
</evidence>
<evidence type="ECO:0000313" key="1">
    <source>
        <dbReference type="EMBL" id="GGE96217.1"/>
    </source>
</evidence>
<dbReference type="EMBL" id="BMFL01000007">
    <property type="protein sequence ID" value="GGE96217.1"/>
    <property type="molecule type" value="Genomic_DNA"/>
</dbReference>
<gene>
    <name evidence="1" type="ORF">GCM10010984_12150</name>
    <name evidence="2" type="ORF">SAMN05443634_11091</name>
</gene>
<reference evidence="1" key="5">
    <citation type="submission" date="2024-05" db="EMBL/GenBank/DDBJ databases">
        <authorList>
            <person name="Sun Q."/>
            <person name="Zhou Y."/>
        </authorList>
    </citation>
    <scope>NUCLEOTIDE SEQUENCE</scope>
    <source>
        <strain evidence="1">CGMCC 1.12707</strain>
    </source>
</reference>
<reference evidence="4" key="4">
    <citation type="journal article" date="2019" name="Int. J. Syst. Evol. Microbiol.">
        <title>The Global Catalogue of Microorganisms (GCM) 10K type strain sequencing project: providing services to taxonomists for standard genome sequencing and annotation.</title>
        <authorList>
            <consortium name="The Broad Institute Genomics Platform"/>
            <consortium name="The Broad Institute Genome Sequencing Center for Infectious Disease"/>
            <person name="Wu L."/>
            <person name="Ma J."/>
        </authorList>
    </citation>
    <scope>NUCLEOTIDE SEQUENCE [LARGE SCALE GENOMIC DNA]</scope>
    <source>
        <strain evidence="4">CGMCC 1.12707</strain>
    </source>
</reference>
<dbReference type="AlphaFoldDB" id="A0A1M7B965"/>
<name>A0A1M7B965_9FLAO</name>
<evidence type="ECO:0000313" key="3">
    <source>
        <dbReference type="Proteomes" id="UP000184120"/>
    </source>
</evidence>